<sequence>MKLSTSPPPLIAINTAAISAFNNWIHYDQLLLNAIIGSLSPQIISFIASVKTSGQARDILSNMHAKPSRDCIMQLRSSLDQLPEGTQYISNYMVSVKSLVDELHLLNCSYDADEVTPNVLNGLGDCWDCILKICFLCI</sequence>
<keyword evidence="2" id="KW-1185">Reference proteome</keyword>
<evidence type="ECO:0000313" key="2">
    <source>
        <dbReference type="Proteomes" id="UP001190926"/>
    </source>
</evidence>
<dbReference type="Proteomes" id="UP001190926">
    <property type="component" value="Unassembled WGS sequence"/>
</dbReference>
<dbReference type="AlphaFoldDB" id="A0AAD4J9Z6"/>
<dbReference type="PANTHER" id="PTHR47481">
    <property type="match status" value="1"/>
</dbReference>
<accession>A0AAD4J9Z6</accession>
<proteinExistence type="predicted"/>
<gene>
    <name evidence="1" type="ORF">C2S53_017540</name>
</gene>
<reference evidence="1 2" key="1">
    <citation type="journal article" date="2021" name="Nat. Commun.">
        <title>Incipient diploidization of the medicinal plant Perilla within 10,000 years.</title>
        <authorList>
            <person name="Zhang Y."/>
            <person name="Shen Q."/>
            <person name="Leng L."/>
            <person name="Zhang D."/>
            <person name="Chen S."/>
            <person name="Shi Y."/>
            <person name="Ning Z."/>
            <person name="Chen S."/>
        </authorList>
    </citation>
    <scope>NUCLEOTIDE SEQUENCE [LARGE SCALE GENOMIC DNA]</scope>
    <source>
        <strain evidence="2">cv. PC099</strain>
    </source>
</reference>
<dbReference type="EMBL" id="SDAM02000103">
    <property type="protein sequence ID" value="KAH6829922.1"/>
    <property type="molecule type" value="Genomic_DNA"/>
</dbReference>
<organism evidence="1 2">
    <name type="scientific">Perilla frutescens var. hirtella</name>
    <name type="common">Perilla citriodora</name>
    <name type="synonym">Perilla setoyensis</name>
    <dbReference type="NCBI Taxonomy" id="608512"/>
    <lineage>
        <taxon>Eukaryota</taxon>
        <taxon>Viridiplantae</taxon>
        <taxon>Streptophyta</taxon>
        <taxon>Embryophyta</taxon>
        <taxon>Tracheophyta</taxon>
        <taxon>Spermatophyta</taxon>
        <taxon>Magnoliopsida</taxon>
        <taxon>eudicotyledons</taxon>
        <taxon>Gunneridae</taxon>
        <taxon>Pentapetalae</taxon>
        <taxon>asterids</taxon>
        <taxon>lamiids</taxon>
        <taxon>Lamiales</taxon>
        <taxon>Lamiaceae</taxon>
        <taxon>Nepetoideae</taxon>
        <taxon>Elsholtzieae</taxon>
        <taxon>Perilla</taxon>
    </lineage>
</organism>
<comment type="caution">
    <text evidence="1">The sequence shown here is derived from an EMBL/GenBank/DDBJ whole genome shotgun (WGS) entry which is preliminary data.</text>
</comment>
<dbReference type="PANTHER" id="PTHR47481:SF9">
    <property type="entry name" value="RETROTRANSPOSON GAG DOMAIN-CONTAINING PROTEIN"/>
    <property type="match status" value="1"/>
</dbReference>
<evidence type="ECO:0000313" key="1">
    <source>
        <dbReference type="EMBL" id="KAH6829922.1"/>
    </source>
</evidence>
<name>A0AAD4J9Z6_PERFH</name>
<protein>
    <submittedName>
        <fullName evidence="1">Uncharacterized protein</fullName>
    </submittedName>
</protein>